<evidence type="ECO:0000313" key="3">
    <source>
        <dbReference type="EMBL" id="MBX3890406.1"/>
    </source>
</evidence>
<accession>A0A2P4REJ2</accession>
<dbReference type="AlphaFoldDB" id="A0A2P4REJ2"/>
<keyword evidence="4" id="KW-1185">Reference proteome</keyword>
<feature type="region of interest" description="Disordered" evidence="1">
    <location>
        <begin position="23"/>
        <end position="50"/>
    </location>
</feature>
<dbReference type="Proteomes" id="UP001189303">
    <property type="component" value="Unassembled WGS sequence"/>
</dbReference>
<name>A0A2P4REJ2_RALPI</name>
<comment type="caution">
    <text evidence="3">The sequence shown here is derived from an EMBL/GenBank/DDBJ whole genome shotgun (WGS) entry which is preliminary data.</text>
</comment>
<gene>
    <name evidence="3" type="ORF">DEE74_11095</name>
    <name evidence="2" type="ORF">R38712_03963</name>
</gene>
<reference evidence="3" key="1">
    <citation type="submission" date="2018-06" db="EMBL/GenBank/DDBJ databases">
        <authorList>
            <person name="O'Rourke A."/>
        </authorList>
    </citation>
    <scope>NUCLEOTIDE SEQUENCE</scope>
    <source>
        <strain evidence="3">132550021-3</strain>
    </source>
</reference>
<dbReference type="EMBL" id="QGBI01000009">
    <property type="protein sequence ID" value="MBX3890406.1"/>
    <property type="molecule type" value="Genomic_DNA"/>
</dbReference>
<protein>
    <submittedName>
        <fullName evidence="3">Uncharacterized protein</fullName>
    </submittedName>
</protein>
<sequence length="88" mass="9302">MSRPVLLILMLLAGWWWLSRLGTRSSRSSGQGQTASGGQGSAKRPAEPEASQPIEQCAVCGVHAPRTGMVALAGGRYRCPEHADRGNA</sequence>
<evidence type="ECO:0000313" key="2">
    <source>
        <dbReference type="EMBL" id="CAJ0729199.1"/>
    </source>
</evidence>
<evidence type="ECO:0000313" key="5">
    <source>
        <dbReference type="Proteomes" id="UP001199322"/>
    </source>
</evidence>
<organism evidence="3 5">
    <name type="scientific">Ralstonia pickettii</name>
    <name type="common">Burkholderia pickettii</name>
    <dbReference type="NCBI Taxonomy" id="329"/>
    <lineage>
        <taxon>Bacteria</taxon>
        <taxon>Pseudomonadati</taxon>
        <taxon>Pseudomonadota</taxon>
        <taxon>Betaproteobacteria</taxon>
        <taxon>Burkholderiales</taxon>
        <taxon>Burkholderiaceae</taxon>
        <taxon>Ralstonia</taxon>
    </lineage>
</organism>
<feature type="compositionally biased region" description="Low complexity" evidence="1">
    <location>
        <begin position="23"/>
        <end position="34"/>
    </location>
</feature>
<dbReference type="EMBL" id="CATWFT010000015">
    <property type="protein sequence ID" value="CAJ0729199.1"/>
    <property type="molecule type" value="Genomic_DNA"/>
</dbReference>
<evidence type="ECO:0000313" key="4">
    <source>
        <dbReference type="Proteomes" id="UP001189303"/>
    </source>
</evidence>
<proteinExistence type="predicted"/>
<dbReference type="Proteomes" id="UP001199322">
    <property type="component" value="Unassembled WGS sequence"/>
</dbReference>
<dbReference type="RefSeq" id="WP_012762945.1">
    <property type="nucleotide sequence ID" value="NZ_CATWFT010000015.1"/>
</dbReference>
<reference evidence="2 4" key="2">
    <citation type="submission" date="2023-07" db="EMBL/GenBank/DDBJ databases">
        <authorList>
            <person name="Peeters C."/>
        </authorList>
    </citation>
    <scope>NUCLEOTIDE SEQUENCE [LARGE SCALE GENOMIC DNA]</scope>
    <source>
        <strain evidence="2 4">R-38712</strain>
    </source>
</reference>
<evidence type="ECO:0000256" key="1">
    <source>
        <dbReference type="SAM" id="MobiDB-lite"/>
    </source>
</evidence>